<name>A0AAP0LYA4_9ROSI</name>
<evidence type="ECO:0000256" key="3">
    <source>
        <dbReference type="ARBA" id="ARBA00022614"/>
    </source>
</evidence>
<comment type="subcellular location">
    <subcellularLocation>
        <location evidence="1">Cell envelope</location>
    </subcellularLocation>
    <subcellularLocation>
        <location evidence="2">Membrane</location>
    </subcellularLocation>
</comment>
<dbReference type="Pfam" id="PF08263">
    <property type="entry name" value="LRRNT_2"/>
    <property type="match status" value="1"/>
</dbReference>
<dbReference type="Proteomes" id="UP001428341">
    <property type="component" value="Unassembled WGS sequence"/>
</dbReference>
<evidence type="ECO:0000313" key="10">
    <source>
        <dbReference type="EMBL" id="KAK9192633.1"/>
    </source>
</evidence>
<dbReference type="FunFam" id="3.80.10.10:FF:000400">
    <property type="entry name" value="Nuclear pore complex protein NUP107"/>
    <property type="match status" value="1"/>
</dbReference>
<dbReference type="Pfam" id="PF00560">
    <property type="entry name" value="LRR_1"/>
    <property type="match status" value="2"/>
</dbReference>
<dbReference type="InterPro" id="IPR013210">
    <property type="entry name" value="LRR_N_plant-typ"/>
</dbReference>
<evidence type="ECO:0000256" key="7">
    <source>
        <dbReference type="ARBA" id="ARBA00038043"/>
    </source>
</evidence>
<dbReference type="SUPFAM" id="SSF52058">
    <property type="entry name" value="L domain-like"/>
    <property type="match status" value="1"/>
</dbReference>
<accession>A0AAP0LYA4</accession>
<reference evidence="10 11" key="1">
    <citation type="submission" date="2024-05" db="EMBL/GenBank/DDBJ databases">
        <title>Haplotype-resolved chromosome-level genome assembly of Huyou (Citrus changshanensis).</title>
        <authorList>
            <person name="Miao C."/>
            <person name="Chen W."/>
            <person name="Wu Y."/>
            <person name="Wang L."/>
            <person name="Zhao S."/>
            <person name="Grierson D."/>
            <person name="Xu C."/>
            <person name="Chen K."/>
        </authorList>
    </citation>
    <scope>NUCLEOTIDE SEQUENCE [LARGE SCALE GENOMIC DNA]</scope>
    <source>
        <strain evidence="10">01-14</strain>
        <tissue evidence="10">Leaf</tissue>
    </source>
</reference>
<comment type="similarity">
    <text evidence="7">Belongs to the polygalacturonase-inhibiting protein family.</text>
</comment>
<dbReference type="InterPro" id="IPR001611">
    <property type="entry name" value="Leu-rich_rpt"/>
</dbReference>
<feature type="domain" description="Leucine-rich repeat-containing N-terminal plant-type" evidence="9">
    <location>
        <begin position="34"/>
        <end position="71"/>
    </location>
</feature>
<dbReference type="AlphaFoldDB" id="A0AAP0LYA4"/>
<evidence type="ECO:0000259" key="9">
    <source>
        <dbReference type="Pfam" id="PF08263"/>
    </source>
</evidence>
<protein>
    <recommendedName>
        <fullName evidence="9">Leucine-rich repeat-containing N-terminal plant-type domain-containing protein</fullName>
    </recommendedName>
</protein>
<keyword evidence="3" id="KW-0433">Leucine-rich repeat</keyword>
<evidence type="ECO:0000313" key="11">
    <source>
        <dbReference type="Proteomes" id="UP001428341"/>
    </source>
</evidence>
<dbReference type="PANTHER" id="PTHR48059:SF4">
    <property type="entry name" value="POLYGALACTURONASE INHIBITOR 1-RELATED"/>
    <property type="match status" value="1"/>
</dbReference>
<evidence type="ECO:0000256" key="1">
    <source>
        <dbReference type="ARBA" id="ARBA00004196"/>
    </source>
</evidence>
<evidence type="ECO:0000256" key="6">
    <source>
        <dbReference type="ARBA" id="ARBA00023136"/>
    </source>
</evidence>
<evidence type="ECO:0000256" key="2">
    <source>
        <dbReference type="ARBA" id="ARBA00004370"/>
    </source>
</evidence>
<keyword evidence="11" id="KW-1185">Reference proteome</keyword>
<feature type="signal peptide" evidence="8">
    <location>
        <begin position="1"/>
        <end position="28"/>
    </location>
</feature>
<evidence type="ECO:0000256" key="5">
    <source>
        <dbReference type="ARBA" id="ARBA00022737"/>
    </source>
</evidence>
<evidence type="ECO:0000256" key="4">
    <source>
        <dbReference type="ARBA" id="ARBA00022729"/>
    </source>
</evidence>
<organism evidence="10 11">
    <name type="scientific">Citrus x changshan-huyou</name>
    <dbReference type="NCBI Taxonomy" id="2935761"/>
    <lineage>
        <taxon>Eukaryota</taxon>
        <taxon>Viridiplantae</taxon>
        <taxon>Streptophyta</taxon>
        <taxon>Embryophyta</taxon>
        <taxon>Tracheophyta</taxon>
        <taxon>Spermatophyta</taxon>
        <taxon>Magnoliopsida</taxon>
        <taxon>eudicotyledons</taxon>
        <taxon>Gunneridae</taxon>
        <taxon>Pentapetalae</taxon>
        <taxon>rosids</taxon>
        <taxon>malvids</taxon>
        <taxon>Sapindales</taxon>
        <taxon>Rutaceae</taxon>
        <taxon>Aurantioideae</taxon>
        <taxon>Citrus</taxon>
    </lineage>
</organism>
<dbReference type="EMBL" id="JBCGBO010000006">
    <property type="protein sequence ID" value="KAK9192633.1"/>
    <property type="molecule type" value="Genomic_DNA"/>
</dbReference>
<keyword evidence="5" id="KW-0677">Repeat</keyword>
<dbReference type="InterPro" id="IPR051848">
    <property type="entry name" value="PGIP"/>
</dbReference>
<keyword evidence="6" id="KW-0472">Membrane</keyword>
<dbReference type="InterPro" id="IPR032675">
    <property type="entry name" value="LRR_dom_sf"/>
</dbReference>
<dbReference type="PANTHER" id="PTHR48059">
    <property type="entry name" value="POLYGALACTURONASE INHIBITOR 1"/>
    <property type="match status" value="1"/>
</dbReference>
<gene>
    <name evidence="10" type="ORF">WN944_003326</name>
</gene>
<proteinExistence type="inferred from homology"/>
<evidence type="ECO:0000256" key="8">
    <source>
        <dbReference type="SAM" id="SignalP"/>
    </source>
</evidence>
<sequence>MPNSISFSCAATLIWCFSSLLLHSYSSSAPYSNETDHLALLAIRSHFHDPIGFTTSLNNSINLGQWTGVTCAHRHQKVTKLDLRKYQSLRGFLSPYVGNLSFLRHINIADNSFHGEIPREIGNLFRLETLMITDNSFSGLMPTNLSRCSNLIAFHANNNKLAGEIPEEIGCLFKLQKLSIRRNLLT</sequence>
<dbReference type="GO" id="GO:0016020">
    <property type="term" value="C:membrane"/>
    <property type="evidence" value="ECO:0007669"/>
    <property type="project" value="UniProtKB-SubCell"/>
</dbReference>
<comment type="caution">
    <text evidence="10">The sequence shown here is derived from an EMBL/GenBank/DDBJ whole genome shotgun (WGS) entry which is preliminary data.</text>
</comment>
<dbReference type="Gene3D" id="3.80.10.10">
    <property type="entry name" value="Ribonuclease Inhibitor"/>
    <property type="match status" value="1"/>
</dbReference>
<keyword evidence="4 8" id="KW-0732">Signal</keyword>
<feature type="chain" id="PRO_5042946517" description="Leucine-rich repeat-containing N-terminal plant-type domain-containing protein" evidence="8">
    <location>
        <begin position="29"/>
        <end position="186"/>
    </location>
</feature>